<protein>
    <submittedName>
        <fullName evidence="1">Uncharacterized protein</fullName>
    </submittedName>
</protein>
<organism evidence="1 2">
    <name type="scientific">Populus trichocarpa</name>
    <name type="common">Western balsam poplar</name>
    <name type="synonym">Populus balsamifera subsp. trichocarpa</name>
    <dbReference type="NCBI Taxonomy" id="3694"/>
    <lineage>
        <taxon>Eukaryota</taxon>
        <taxon>Viridiplantae</taxon>
        <taxon>Streptophyta</taxon>
        <taxon>Embryophyta</taxon>
        <taxon>Tracheophyta</taxon>
        <taxon>Spermatophyta</taxon>
        <taxon>Magnoliopsida</taxon>
        <taxon>eudicotyledons</taxon>
        <taxon>Gunneridae</taxon>
        <taxon>Pentapetalae</taxon>
        <taxon>rosids</taxon>
        <taxon>fabids</taxon>
        <taxon>Malpighiales</taxon>
        <taxon>Salicaceae</taxon>
        <taxon>Saliceae</taxon>
        <taxon>Populus</taxon>
    </lineage>
</organism>
<dbReference type="AlphaFoldDB" id="A0A3N7FX48"/>
<sequence>MPKERLLSSLHAKCLFLQANAKRRAFEFFKHKMPASAGQCQKKGF</sequence>
<gene>
    <name evidence="1" type="ORF">POPTR_012G044350</name>
</gene>
<evidence type="ECO:0000313" key="2">
    <source>
        <dbReference type="Proteomes" id="UP000006729"/>
    </source>
</evidence>
<dbReference type="InParanoid" id="A0A3N7FX48"/>
<keyword evidence="2" id="KW-1185">Reference proteome</keyword>
<name>A0A3N7FX48_POPTR</name>
<dbReference type="EMBL" id="CM009301">
    <property type="protein sequence ID" value="RQO98290.1"/>
    <property type="molecule type" value="Genomic_DNA"/>
</dbReference>
<accession>A0A3N7FX48</accession>
<reference evidence="1 2" key="1">
    <citation type="journal article" date="2006" name="Science">
        <title>The genome of black cottonwood, Populus trichocarpa (Torr. &amp; Gray).</title>
        <authorList>
            <person name="Tuskan G.A."/>
            <person name="Difazio S."/>
            <person name="Jansson S."/>
            <person name="Bohlmann J."/>
            <person name="Grigoriev I."/>
            <person name="Hellsten U."/>
            <person name="Putnam N."/>
            <person name="Ralph S."/>
            <person name="Rombauts S."/>
            <person name="Salamov A."/>
            <person name="Schein J."/>
            <person name="Sterck L."/>
            <person name="Aerts A."/>
            <person name="Bhalerao R.R."/>
            <person name="Bhalerao R.P."/>
            <person name="Blaudez D."/>
            <person name="Boerjan W."/>
            <person name="Brun A."/>
            <person name="Brunner A."/>
            <person name="Busov V."/>
            <person name="Campbell M."/>
            <person name="Carlson J."/>
            <person name="Chalot M."/>
            <person name="Chapman J."/>
            <person name="Chen G.L."/>
            <person name="Cooper D."/>
            <person name="Coutinho P.M."/>
            <person name="Couturier J."/>
            <person name="Covert S."/>
            <person name="Cronk Q."/>
            <person name="Cunningham R."/>
            <person name="Davis J."/>
            <person name="Degroeve S."/>
            <person name="Dejardin A."/>
            <person name="Depamphilis C."/>
            <person name="Detter J."/>
            <person name="Dirks B."/>
            <person name="Dubchak I."/>
            <person name="Duplessis S."/>
            <person name="Ehlting J."/>
            <person name="Ellis B."/>
            <person name="Gendler K."/>
            <person name="Goodstein D."/>
            <person name="Gribskov M."/>
            <person name="Grimwood J."/>
            <person name="Groover A."/>
            <person name="Gunter L."/>
            <person name="Hamberger B."/>
            <person name="Heinze B."/>
            <person name="Helariutta Y."/>
            <person name="Henrissat B."/>
            <person name="Holligan D."/>
            <person name="Holt R."/>
            <person name="Huang W."/>
            <person name="Islam-Faridi N."/>
            <person name="Jones S."/>
            <person name="Jones-Rhoades M."/>
            <person name="Jorgensen R."/>
            <person name="Joshi C."/>
            <person name="Kangasjarvi J."/>
            <person name="Karlsson J."/>
            <person name="Kelleher C."/>
            <person name="Kirkpatrick R."/>
            <person name="Kirst M."/>
            <person name="Kohler A."/>
            <person name="Kalluri U."/>
            <person name="Larimer F."/>
            <person name="Leebens-Mack J."/>
            <person name="Leple J.C."/>
            <person name="Locascio P."/>
            <person name="Lou Y."/>
            <person name="Lucas S."/>
            <person name="Martin F."/>
            <person name="Montanini B."/>
            <person name="Napoli C."/>
            <person name="Nelson D.R."/>
            <person name="Nelson C."/>
            <person name="Nieminen K."/>
            <person name="Nilsson O."/>
            <person name="Pereda V."/>
            <person name="Peter G."/>
            <person name="Philippe R."/>
            <person name="Pilate G."/>
            <person name="Poliakov A."/>
            <person name="Razumovskaya J."/>
            <person name="Richardson P."/>
            <person name="Rinaldi C."/>
            <person name="Ritland K."/>
            <person name="Rouze P."/>
            <person name="Ryaboy D."/>
            <person name="Schmutz J."/>
            <person name="Schrader J."/>
            <person name="Segerman B."/>
            <person name="Shin H."/>
            <person name="Siddiqui A."/>
            <person name="Sterky F."/>
            <person name="Terry A."/>
            <person name="Tsai C.J."/>
            <person name="Uberbacher E."/>
            <person name="Unneberg P."/>
            <person name="Vahala J."/>
            <person name="Wall K."/>
            <person name="Wessler S."/>
            <person name="Yang G."/>
            <person name="Yin T."/>
            <person name="Douglas C."/>
            <person name="Marra M."/>
            <person name="Sandberg G."/>
            <person name="Van de Peer Y."/>
            <person name="Rokhsar D."/>
        </authorList>
    </citation>
    <scope>NUCLEOTIDE SEQUENCE [LARGE SCALE GENOMIC DNA]</scope>
    <source>
        <strain evidence="2">cv. Nisqually</strain>
    </source>
</reference>
<proteinExistence type="predicted"/>
<evidence type="ECO:0000313" key="1">
    <source>
        <dbReference type="EMBL" id="RQO98290.1"/>
    </source>
</evidence>
<dbReference type="Proteomes" id="UP000006729">
    <property type="component" value="Chromosome 12"/>
</dbReference>